<dbReference type="RefSeq" id="WP_382374862.1">
    <property type="nucleotide sequence ID" value="NZ_JBHLWA010000032.1"/>
</dbReference>
<protein>
    <submittedName>
        <fullName evidence="3">Uncharacterized protein</fullName>
    </submittedName>
</protein>
<reference evidence="3 4" key="1">
    <citation type="submission" date="2024-09" db="EMBL/GenBank/DDBJ databases">
        <authorList>
            <person name="Sun Q."/>
            <person name="Mori K."/>
        </authorList>
    </citation>
    <scope>NUCLEOTIDE SEQUENCE [LARGE SCALE GENOMIC DNA]</scope>
    <source>
        <strain evidence="3 4">CCM 7538</strain>
    </source>
</reference>
<accession>A0ABV6HWU3</accession>
<sequence>MNNNELLNLGWGIVGTPKGRQYSAQGIHDQLELDNIFDLPQEFGSCLPDPREETARDCQLYYFTYRQDKKIIGIAEYRSIFEQGQTRQGSYFGAFIETSGYQFSAGDEEIKAILSGLIELNNFQINNFIDKNTKSYKEIITNKDFNYPLDELKIIGKGLTPLNNNPFSQSRNNENVIFIHIINPTETITVIKNILQHKLYFNYPHIYFSFSQNIINKMNNKNYTIINSEQLYSRKIFTKVYEKESDFLRKKCSDLTQNINYLKEIIEKLKKDMDSKIQKGISQEKERLAEKEALIKQKETYLAQEEIFSWIGKEVTLNIQDKINTISNKEGIKQATLQDLLKRVDITGIQTANNEIENKINNLQEIIKNLHSPIILPPKTSLFSHISILLTLLLLIIILILQYFSYSSDENENISKMKNSIENTIEKNTEDLNDQINEIKKLIKDKNNRQGIKK</sequence>
<gene>
    <name evidence="3" type="ORF">ACFFHT_07235</name>
</gene>
<dbReference type="Proteomes" id="UP001589769">
    <property type="component" value="Unassembled WGS sequence"/>
</dbReference>
<name>A0ABV6HWU3_9PAST</name>
<evidence type="ECO:0000313" key="4">
    <source>
        <dbReference type="Proteomes" id="UP001589769"/>
    </source>
</evidence>
<evidence type="ECO:0000256" key="1">
    <source>
        <dbReference type="SAM" id="Coils"/>
    </source>
</evidence>
<keyword evidence="2" id="KW-1133">Transmembrane helix</keyword>
<proteinExistence type="predicted"/>
<keyword evidence="2" id="KW-0472">Membrane</keyword>
<dbReference type="EMBL" id="JBHLWA010000032">
    <property type="protein sequence ID" value="MFC0323349.1"/>
    <property type="molecule type" value="Genomic_DNA"/>
</dbReference>
<evidence type="ECO:0000256" key="2">
    <source>
        <dbReference type="SAM" id="Phobius"/>
    </source>
</evidence>
<feature type="transmembrane region" description="Helical" evidence="2">
    <location>
        <begin position="382"/>
        <end position="406"/>
    </location>
</feature>
<evidence type="ECO:0000313" key="3">
    <source>
        <dbReference type="EMBL" id="MFC0323349.1"/>
    </source>
</evidence>
<organism evidence="3 4">
    <name type="scientific">Gallibacterium melopsittaci</name>
    <dbReference type="NCBI Taxonomy" id="516063"/>
    <lineage>
        <taxon>Bacteria</taxon>
        <taxon>Pseudomonadati</taxon>
        <taxon>Pseudomonadota</taxon>
        <taxon>Gammaproteobacteria</taxon>
        <taxon>Pasteurellales</taxon>
        <taxon>Pasteurellaceae</taxon>
        <taxon>Gallibacterium</taxon>
    </lineage>
</organism>
<keyword evidence="2" id="KW-0812">Transmembrane</keyword>
<feature type="coiled-coil region" evidence="1">
    <location>
        <begin position="418"/>
        <end position="449"/>
    </location>
</feature>
<keyword evidence="1" id="KW-0175">Coiled coil</keyword>
<keyword evidence="4" id="KW-1185">Reference proteome</keyword>
<comment type="caution">
    <text evidence="3">The sequence shown here is derived from an EMBL/GenBank/DDBJ whole genome shotgun (WGS) entry which is preliminary data.</text>
</comment>